<feature type="domain" description="HTH CENPB-type" evidence="3">
    <location>
        <begin position="73"/>
        <end position="146"/>
    </location>
</feature>
<protein>
    <recommendedName>
        <fullName evidence="3">HTH CENPB-type domain-containing protein</fullName>
    </recommendedName>
</protein>
<evidence type="ECO:0000256" key="1">
    <source>
        <dbReference type="ARBA" id="ARBA00023125"/>
    </source>
</evidence>
<evidence type="ECO:0000313" key="7">
    <source>
        <dbReference type="Proteomes" id="UP001160483"/>
    </source>
</evidence>
<evidence type="ECO:0000256" key="2">
    <source>
        <dbReference type="SAM" id="MobiDB-lite"/>
    </source>
</evidence>
<dbReference type="PROSITE" id="PS51253">
    <property type="entry name" value="HTH_CENPB"/>
    <property type="match status" value="1"/>
</dbReference>
<evidence type="ECO:0000259" key="3">
    <source>
        <dbReference type="PROSITE" id="PS51253"/>
    </source>
</evidence>
<dbReference type="InterPro" id="IPR006600">
    <property type="entry name" value="HTH_CenpB_DNA-bd_dom"/>
</dbReference>
<gene>
    <name evidence="5" type="ORF">PBS001_LOCUS4663</name>
    <name evidence="4" type="ORF">PBS003_LOCUS9627</name>
</gene>
<name>A0AAU9LBR8_9STRA</name>
<dbReference type="InterPro" id="IPR009057">
    <property type="entry name" value="Homeodomain-like_sf"/>
</dbReference>
<dbReference type="Proteomes" id="UP001158986">
    <property type="component" value="Unassembled WGS sequence"/>
</dbReference>
<comment type="caution">
    <text evidence="4">The sequence shown here is derived from an EMBL/GenBank/DDBJ whole genome shotgun (WGS) entry which is preliminary data.</text>
</comment>
<proteinExistence type="predicted"/>
<dbReference type="GO" id="GO:0003677">
    <property type="term" value="F:DNA binding"/>
    <property type="evidence" value="ECO:0007669"/>
    <property type="project" value="UniProtKB-KW"/>
</dbReference>
<dbReference type="EMBL" id="CAKKTJ010000337">
    <property type="protein sequence ID" value="CAH0483053.1"/>
    <property type="molecule type" value="Genomic_DNA"/>
</dbReference>
<evidence type="ECO:0000313" key="5">
    <source>
        <dbReference type="EMBL" id="CAH0518078.1"/>
    </source>
</evidence>
<keyword evidence="1" id="KW-0238">DNA-binding</keyword>
<dbReference type="Proteomes" id="UP001160483">
    <property type="component" value="Unassembled WGS sequence"/>
</dbReference>
<evidence type="ECO:0000313" key="6">
    <source>
        <dbReference type="Proteomes" id="UP001158986"/>
    </source>
</evidence>
<sequence length="234" mass="26481">MARCSVLTPEQKSAIVRQSNNEPEWNQNKLGQWVADTFHLDFVPSQPTISIILRQAGKSLKSRGRKKKKQTPDRITNKVVRCPQIEKAMLQWLEKKIKKDEAVTVTAVQTKAEELEHKVKVTVEGFVVSKMWVDSFMRHHVLNFPFGLSELDDMESNEKVETILCAPAAKKVEKTMTTNRVGKAGKTSRRVAKKLVGRKDSCSSVGVKATCVPVRKRKRDGKENESARQVKGRK</sequence>
<accession>A0AAU9LBR8</accession>
<dbReference type="Pfam" id="PF03221">
    <property type="entry name" value="HTH_Tnp_Tc5"/>
    <property type="match status" value="1"/>
</dbReference>
<dbReference type="AlphaFoldDB" id="A0AAU9LBR8"/>
<reference evidence="4 6" key="1">
    <citation type="submission" date="2021-11" db="EMBL/GenBank/DDBJ databases">
        <authorList>
            <person name="Islam A."/>
            <person name="Islam S."/>
            <person name="Flora M.S."/>
            <person name="Rahman M."/>
            <person name="Ziaur R.M."/>
            <person name="Epstein J.H."/>
            <person name="Hassan M."/>
            <person name="Klassen M."/>
            <person name="Woodard K."/>
            <person name="Webb A."/>
            <person name="Webby R.J."/>
            <person name="El Zowalaty M.E."/>
        </authorList>
    </citation>
    <scope>NUCLEOTIDE SEQUENCE</scope>
    <source>
        <strain evidence="5">Pbs1</strain>
        <strain evidence="4">Pbs3</strain>
    </source>
</reference>
<dbReference type="EMBL" id="CAKLCB010000255">
    <property type="protein sequence ID" value="CAH0518078.1"/>
    <property type="molecule type" value="Genomic_DNA"/>
</dbReference>
<evidence type="ECO:0000313" key="4">
    <source>
        <dbReference type="EMBL" id="CAH0483053.1"/>
    </source>
</evidence>
<dbReference type="Gene3D" id="1.10.10.60">
    <property type="entry name" value="Homeodomain-like"/>
    <property type="match status" value="2"/>
</dbReference>
<dbReference type="SUPFAM" id="SSF46689">
    <property type="entry name" value="Homeodomain-like"/>
    <property type="match status" value="1"/>
</dbReference>
<organism evidence="4 7">
    <name type="scientific">Peronospora belbahrii</name>
    <dbReference type="NCBI Taxonomy" id="622444"/>
    <lineage>
        <taxon>Eukaryota</taxon>
        <taxon>Sar</taxon>
        <taxon>Stramenopiles</taxon>
        <taxon>Oomycota</taxon>
        <taxon>Peronosporomycetes</taxon>
        <taxon>Peronosporales</taxon>
        <taxon>Peronosporaceae</taxon>
        <taxon>Peronospora</taxon>
    </lineage>
</organism>
<keyword evidence="6" id="KW-1185">Reference proteome</keyword>
<feature type="region of interest" description="Disordered" evidence="2">
    <location>
        <begin position="213"/>
        <end position="234"/>
    </location>
</feature>